<keyword evidence="2" id="KW-1185">Reference proteome</keyword>
<gene>
    <name evidence="1" type="ORF">LOK49_LG08G02779</name>
</gene>
<evidence type="ECO:0000313" key="2">
    <source>
        <dbReference type="Proteomes" id="UP001060215"/>
    </source>
</evidence>
<dbReference type="Proteomes" id="UP001060215">
    <property type="component" value="Chromosome 9"/>
</dbReference>
<name>A0ACC0GWW5_9ERIC</name>
<protein>
    <submittedName>
        <fullName evidence="1">Uncharacterized protein</fullName>
    </submittedName>
</protein>
<comment type="caution">
    <text evidence="1">The sequence shown here is derived from an EMBL/GenBank/DDBJ whole genome shotgun (WGS) entry which is preliminary data.</text>
</comment>
<sequence length="70" mass="8123">MEEILRSNRFSTKFEFIYRQTCSFTKVEGYMEIIALMVTETSNISLPRSASLPVFRFFSMTSLATNEVQP</sequence>
<proteinExistence type="predicted"/>
<evidence type="ECO:0000313" key="1">
    <source>
        <dbReference type="EMBL" id="KAI8005038.1"/>
    </source>
</evidence>
<accession>A0ACC0GWW5</accession>
<reference evidence="1 2" key="1">
    <citation type="journal article" date="2022" name="Plant J.">
        <title>Chromosome-level genome of Camellia lanceoleosa provides a valuable resource for understanding genome evolution and self-incompatibility.</title>
        <authorList>
            <person name="Gong W."/>
            <person name="Xiao S."/>
            <person name="Wang L."/>
            <person name="Liao Z."/>
            <person name="Chang Y."/>
            <person name="Mo W."/>
            <person name="Hu G."/>
            <person name="Li W."/>
            <person name="Zhao G."/>
            <person name="Zhu H."/>
            <person name="Hu X."/>
            <person name="Ji K."/>
            <person name="Xiang X."/>
            <person name="Song Q."/>
            <person name="Yuan D."/>
            <person name="Jin S."/>
            <person name="Zhang L."/>
        </authorList>
    </citation>
    <scope>NUCLEOTIDE SEQUENCE [LARGE SCALE GENOMIC DNA]</scope>
    <source>
        <strain evidence="1">SQ_2022a</strain>
    </source>
</reference>
<organism evidence="1 2">
    <name type="scientific">Camellia lanceoleosa</name>
    <dbReference type="NCBI Taxonomy" id="1840588"/>
    <lineage>
        <taxon>Eukaryota</taxon>
        <taxon>Viridiplantae</taxon>
        <taxon>Streptophyta</taxon>
        <taxon>Embryophyta</taxon>
        <taxon>Tracheophyta</taxon>
        <taxon>Spermatophyta</taxon>
        <taxon>Magnoliopsida</taxon>
        <taxon>eudicotyledons</taxon>
        <taxon>Gunneridae</taxon>
        <taxon>Pentapetalae</taxon>
        <taxon>asterids</taxon>
        <taxon>Ericales</taxon>
        <taxon>Theaceae</taxon>
        <taxon>Camellia</taxon>
    </lineage>
</organism>
<dbReference type="EMBL" id="CM045766">
    <property type="protein sequence ID" value="KAI8005038.1"/>
    <property type="molecule type" value="Genomic_DNA"/>
</dbReference>